<evidence type="ECO:0000313" key="2">
    <source>
        <dbReference type="Proteomes" id="UP000756346"/>
    </source>
</evidence>
<dbReference type="OrthoDB" id="160645at2759"/>
<comment type="caution">
    <text evidence="1">The sequence shown here is derived from an EMBL/GenBank/DDBJ whole genome shotgun (WGS) entry which is preliminary data.</text>
</comment>
<name>A0A9P9BJP6_9PEZI</name>
<dbReference type="Proteomes" id="UP000756346">
    <property type="component" value="Unassembled WGS sequence"/>
</dbReference>
<protein>
    <submittedName>
        <fullName evidence="1">Uncharacterized protein</fullName>
    </submittedName>
</protein>
<reference evidence="1" key="1">
    <citation type="journal article" date="2021" name="Nat. Commun.">
        <title>Genetic determinants of endophytism in the Arabidopsis root mycobiome.</title>
        <authorList>
            <person name="Mesny F."/>
            <person name="Miyauchi S."/>
            <person name="Thiergart T."/>
            <person name="Pickel B."/>
            <person name="Atanasova L."/>
            <person name="Karlsson M."/>
            <person name="Huettel B."/>
            <person name="Barry K.W."/>
            <person name="Haridas S."/>
            <person name="Chen C."/>
            <person name="Bauer D."/>
            <person name="Andreopoulos W."/>
            <person name="Pangilinan J."/>
            <person name="LaButti K."/>
            <person name="Riley R."/>
            <person name="Lipzen A."/>
            <person name="Clum A."/>
            <person name="Drula E."/>
            <person name="Henrissat B."/>
            <person name="Kohler A."/>
            <person name="Grigoriev I.V."/>
            <person name="Martin F.M."/>
            <person name="Hacquard S."/>
        </authorList>
    </citation>
    <scope>NUCLEOTIDE SEQUENCE</scope>
    <source>
        <strain evidence="1">MPI-CAGE-CH-0230</strain>
    </source>
</reference>
<evidence type="ECO:0000313" key="1">
    <source>
        <dbReference type="EMBL" id="KAH7016209.1"/>
    </source>
</evidence>
<proteinExistence type="predicted"/>
<accession>A0A9P9BJP6</accession>
<keyword evidence="2" id="KW-1185">Reference proteome</keyword>
<sequence>MSSATLTFLSITRLTIKLDGTPLTLLELGINGLAKFEKSIVSAQLDKIGGTIDFNPLKANGNVFSPNLFKELEINFFDAPEFIEGTSAQLLDLLGQSRLAAADNGNFYLANNANPVLAAPETSSYSESSTTYKDEQSHFFHYFPDTMSTYDVSRLRVAGFLDTPLTAHIVTLLSVKNHPPELRARRRRHQRRLLPAGLVRYPPAGRGERRRGKIFLVRDFTNGLDKLKSADAQ</sequence>
<dbReference type="RefSeq" id="XP_046005833.1">
    <property type="nucleotide sequence ID" value="XM_046159672.1"/>
</dbReference>
<dbReference type="EMBL" id="JAGTJQ010000012">
    <property type="protein sequence ID" value="KAH7016209.1"/>
    <property type="molecule type" value="Genomic_DNA"/>
</dbReference>
<dbReference type="GeneID" id="70189218"/>
<gene>
    <name evidence="1" type="ORF">B0I36DRAFT_368797</name>
</gene>
<organism evidence="1 2">
    <name type="scientific">Microdochium trichocladiopsis</name>
    <dbReference type="NCBI Taxonomy" id="1682393"/>
    <lineage>
        <taxon>Eukaryota</taxon>
        <taxon>Fungi</taxon>
        <taxon>Dikarya</taxon>
        <taxon>Ascomycota</taxon>
        <taxon>Pezizomycotina</taxon>
        <taxon>Sordariomycetes</taxon>
        <taxon>Xylariomycetidae</taxon>
        <taxon>Xylariales</taxon>
        <taxon>Microdochiaceae</taxon>
        <taxon>Microdochium</taxon>
    </lineage>
</organism>
<dbReference type="AlphaFoldDB" id="A0A9P9BJP6"/>